<reference evidence="1 2" key="1">
    <citation type="journal article" date="2019" name="Sci. Rep.">
        <title>Orb-weaving spider Araneus ventricosus genome elucidates the spidroin gene catalogue.</title>
        <authorList>
            <person name="Kono N."/>
            <person name="Nakamura H."/>
            <person name="Ohtoshi R."/>
            <person name="Moran D.A.P."/>
            <person name="Shinohara A."/>
            <person name="Yoshida Y."/>
            <person name="Fujiwara M."/>
            <person name="Mori M."/>
            <person name="Tomita M."/>
            <person name="Arakawa K."/>
        </authorList>
    </citation>
    <scope>NUCLEOTIDE SEQUENCE [LARGE SCALE GENOMIC DNA]</scope>
</reference>
<accession>A0A4Y2Q2A5</accession>
<protein>
    <submittedName>
        <fullName evidence="1">Uncharacterized protein</fullName>
    </submittedName>
</protein>
<evidence type="ECO:0000313" key="1">
    <source>
        <dbReference type="EMBL" id="GBN56446.1"/>
    </source>
</evidence>
<dbReference type="EMBL" id="BGPR01012525">
    <property type="protein sequence ID" value="GBN56446.1"/>
    <property type="molecule type" value="Genomic_DNA"/>
</dbReference>
<sequence>MRCRGYECVSLSRRILKHRKIPTSCAIPRVLELGFSCMRSSTVSSMPVPFVHDSLQISGKNPCQITASADVQRVYGWVYASSDMVPHQILADVVVVFL</sequence>
<comment type="caution">
    <text evidence="1">The sequence shown here is derived from an EMBL/GenBank/DDBJ whole genome shotgun (WGS) entry which is preliminary data.</text>
</comment>
<evidence type="ECO:0000313" key="2">
    <source>
        <dbReference type="Proteomes" id="UP000499080"/>
    </source>
</evidence>
<name>A0A4Y2Q2A5_ARAVE</name>
<gene>
    <name evidence="1" type="ORF">AVEN_194290_1</name>
</gene>
<organism evidence="1 2">
    <name type="scientific">Araneus ventricosus</name>
    <name type="common">Orbweaver spider</name>
    <name type="synonym">Epeira ventricosa</name>
    <dbReference type="NCBI Taxonomy" id="182803"/>
    <lineage>
        <taxon>Eukaryota</taxon>
        <taxon>Metazoa</taxon>
        <taxon>Ecdysozoa</taxon>
        <taxon>Arthropoda</taxon>
        <taxon>Chelicerata</taxon>
        <taxon>Arachnida</taxon>
        <taxon>Araneae</taxon>
        <taxon>Araneomorphae</taxon>
        <taxon>Entelegynae</taxon>
        <taxon>Araneoidea</taxon>
        <taxon>Araneidae</taxon>
        <taxon>Araneus</taxon>
    </lineage>
</organism>
<proteinExistence type="predicted"/>
<keyword evidence="2" id="KW-1185">Reference proteome</keyword>
<dbReference type="AlphaFoldDB" id="A0A4Y2Q2A5"/>
<dbReference type="Proteomes" id="UP000499080">
    <property type="component" value="Unassembled WGS sequence"/>
</dbReference>